<keyword evidence="2" id="KW-1185">Reference proteome</keyword>
<dbReference type="AlphaFoldDB" id="A0A9D4L2U7"/>
<comment type="caution">
    <text evidence="1">The sequence shown here is derived from an EMBL/GenBank/DDBJ whole genome shotgun (WGS) entry which is preliminary data.</text>
</comment>
<sequence>MLAWFGHVTRNYFLWKIHQGTLEEGGDVERRKLDGLCKEWTSLPMDELIRAAHNRPNWRRISVSPVPHLPPTT</sequence>
<evidence type="ECO:0000313" key="2">
    <source>
        <dbReference type="Proteomes" id="UP000828390"/>
    </source>
</evidence>
<reference evidence="1" key="2">
    <citation type="submission" date="2020-11" db="EMBL/GenBank/DDBJ databases">
        <authorList>
            <person name="McCartney M.A."/>
            <person name="Auch B."/>
            <person name="Kono T."/>
            <person name="Mallez S."/>
            <person name="Becker A."/>
            <person name="Gohl D.M."/>
            <person name="Silverstein K.A.T."/>
            <person name="Koren S."/>
            <person name="Bechman K.B."/>
            <person name="Herman A."/>
            <person name="Abrahante J.E."/>
            <person name="Garbe J."/>
        </authorList>
    </citation>
    <scope>NUCLEOTIDE SEQUENCE</scope>
    <source>
        <strain evidence="1">Duluth1</strain>
        <tissue evidence="1">Whole animal</tissue>
    </source>
</reference>
<protein>
    <submittedName>
        <fullName evidence="1">Uncharacterized protein</fullName>
    </submittedName>
</protein>
<gene>
    <name evidence="1" type="ORF">DPMN_093386</name>
</gene>
<proteinExistence type="predicted"/>
<evidence type="ECO:0000313" key="1">
    <source>
        <dbReference type="EMBL" id="KAH3850910.1"/>
    </source>
</evidence>
<dbReference type="Proteomes" id="UP000828390">
    <property type="component" value="Unassembled WGS sequence"/>
</dbReference>
<reference evidence="1" key="1">
    <citation type="journal article" date="2019" name="bioRxiv">
        <title>The Genome of the Zebra Mussel, Dreissena polymorpha: A Resource for Invasive Species Research.</title>
        <authorList>
            <person name="McCartney M.A."/>
            <person name="Auch B."/>
            <person name="Kono T."/>
            <person name="Mallez S."/>
            <person name="Zhang Y."/>
            <person name="Obille A."/>
            <person name="Becker A."/>
            <person name="Abrahante J.E."/>
            <person name="Garbe J."/>
            <person name="Badalamenti J.P."/>
            <person name="Herman A."/>
            <person name="Mangelson H."/>
            <person name="Liachko I."/>
            <person name="Sullivan S."/>
            <person name="Sone E.D."/>
            <person name="Koren S."/>
            <person name="Silverstein K.A.T."/>
            <person name="Beckman K.B."/>
            <person name="Gohl D.M."/>
        </authorList>
    </citation>
    <scope>NUCLEOTIDE SEQUENCE</scope>
    <source>
        <strain evidence="1">Duluth1</strain>
        <tissue evidence="1">Whole animal</tissue>
    </source>
</reference>
<accession>A0A9D4L2U7</accession>
<organism evidence="1 2">
    <name type="scientific">Dreissena polymorpha</name>
    <name type="common">Zebra mussel</name>
    <name type="synonym">Mytilus polymorpha</name>
    <dbReference type="NCBI Taxonomy" id="45954"/>
    <lineage>
        <taxon>Eukaryota</taxon>
        <taxon>Metazoa</taxon>
        <taxon>Spiralia</taxon>
        <taxon>Lophotrochozoa</taxon>
        <taxon>Mollusca</taxon>
        <taxon>Bivalvia</taxon>
        <taxon>Autobranchia</taxon>
        <taxon>Heteroconchia</taxon>
        <taxon>Euheterodonta</taxon>
        <taxon>Imparidentia</taxon>
        <taxon>Neoheterodontei</taxon>
        <taxon>Myida</taxon>
        <taxon>Dreissenoidea</taxon>
        <taxon>Dreissenidae</taxon>
        <taxon>Dreissena</taxon>
    </lineage>
</organism>
<dbReference type="EMBL" id="JAIWYP010000003">
    <property type="protein sequence ID" value="KAH3850910.1"/>
    <property type="molecule type" value="Genomic_DNA"/>
</dbReference>
<name>A0A9D4L2U7_DREPO</name>